<sequence>MPKETQKDTKRAVDKDDKKKRSKKDPNAPKRGLSAYMYFSQEQRQSVKDANPGVTFGQIGKLLGEKWKSMSDEEKKPYNEKAAKDKERYEQEKAARE</sequence>
<evidence type="ECO:0000313" key="7">
    <source>
        <dbReference type="EMBL" id="RCH91193.1"/>
    </source>
</evidence>
<comment type="similarity">
    <text evidence="3">Belongs to the NHP6 family.</text>
</comment>
<feature type="region of interest" description="Disordered" evidence="5">
    <location>
        <begin position="1"/>
        <end position="33"/>
    </location>
</feature>
<feature type="domain" description="HMG box" evidence="6">
    <location>
        <begin position="29"/>
        <end position="97"/>
    </location>
</feature>
<gene>
    <name evidence="7" type="primary">NHP6_2</name>
    <name evidence="7" type="ORF">CU098_006328</name>
</gene>
<dbReference type="AlphaFoldDB" id="A0A367JMM7"/>
<protein>
    <submittedName>
        <fullName evidence="7">Non-histone chromosomal protein 6</fullName>
    </submittedName>
</protein>
<evidence type="ECO:0000256" key="2">
    <source>
        <dbReference type="ARBA" id="ARBA00023242"/>
    </source>
</evidence>
<accession>A0A367JMM7</accession>
<evidence type="ECO:0000256" key="1">
    <source>
        <dbReference type="ARBA" id="ARBA00023125"/>
    </source>
</evidence>
<name>A0A367JMM7_RHIST</name>
<proteinExistence type="inferred from homology"/>
<dbReference type="InterPro" id="IPR036910">
    <property type="entry name" value="HMG_box_dom_sf"/>
</dbReference>
<dbReference type="FunFam" id="1.10.30.10:FF:000016">
    <property type="entry name" value="FACT complex subunit SSRP1"/>
    <property type="match status" value="1"/>
</dbReference>
<dbReference type="Pfam" id="PF00505">
    <property type="entry name" value="HMG_box"/>
    <property type="match status" value="1"/>
</dbReference>
<evidence type="ECO:0000256" key="3">
    <source>
        <dbReference type="ARBA" id="ARBA00043963"/>
    </source>
</evidence>
<dbReference type="PANTHER" id="PTHR48112">
    <property type="entry name" value="HIGH MOBILITY GROUP PROTEIN DSP1"/>
    <property type="match status" value="1"/>
</dbReference>
<dbReference type="GO" id="GO:0003677">
    <property type="term" value="F:DNA binding"/>
    <property type="evidence" value="ECO:0007669"/>
    <property type="project" value="UniProtKB-UniRule"/>
</dbReference>
<evidence type="ECO:0000259" key="6">
    <source>
        <dbReference type="PROSITE" id="PS50118"/>
    </source>
</evidence>
<dbReference type="PANTHER" id="PTHR48112:SF22">
    <property type="entry name" value="MITOCHONDRIAL TRANSCRIPTION FACTOR A, ISOFORM B"/>
    <property type="match status" value="1"/>
</dbReference>
<dbReference type="PROSITE" id="PS50118">
    <property type="entry name" value="HMG_BOX_2"/>
    <property type="match status" value="1"/>
</dbReference>
<keyword evidence="2 4" id="KW-0539">Nucleus</keyword>
<dbReference type="EMBL" id="PJQM01003031">
    <property type="protein sequence ID" value="RCH91193.1"/>
    <property type="molecule type" value="Genomic_DNA"/>
</dbReference>
<dbReference type="PRINTS" id="PR00886">
    <property type="entry name" value="HIGHMOBLTY12"/>
</dbReference>
<dbReference type="CDD" id="cd01390">
    <property type="entry name" value="HMG-box_NHP6-like"/>
    <property type="match status" value="1"/>
</dbReference>
<keyword evidence="1 4" id="KW-0238">DNA-binding</keyword>
<dbReference type="GO" id="GO:0005634">
    <property type="term" value="C:nucleus"/>
    <property type="evidence" value="ECO:0007669"/>
    <property type="project" value="UniProtKB-UniRule"/>
</dbReference>
<dbReference type="InterPro" id="IPR050342">
    <property type="entry name" value="HMGB"/>
</dbReference>
<dbReference type="Proteomes" id="UP000253551">
    <property type="component" value="Unassembled WGS sequence"/>
</dbReference>
<feature type="region of interest" description="Disordered" evidence="5">
    <location>
        <begin position="63"/>
        <end position="97"/>
    </location>
</feature>
<dbReference type="STRING" id="4846.A0A367JMM7"/>
<organism evidence="7 8">
    <name type="scientific">Rhizopus stolonifer</name>
    <name type="common">Rhizopus nigricans</name>
    <dbReference type="NCBI Taxonomy" id="4846"/>
    <lineage>
        <taxon>Eukaryota</taxon>
        <taxon>Fungi</taxon>
        <taxon>Fungi incertae sedis</taxon>
        <taxon>Mucoromycota</taxon>
        <taxon>Mucoromycotina</taxon>
        <taxon>Mucoromycetes</taxon>
        <taxon>Mucorales</taxon>
        <taxon>Mucorineae</taxon>
        <taxon>Rhizopodaceae</taxon>
        <taxon>Rhizopus</taxon>
    </lineage>
</organism>
<evidence type="ECO:0000313" key="8">
    <source>
        <dbReference type="Proteomes" id="UP000253551"/>
    </source>
</evidence>
<evidence type="ECO:0000256" key="5">
    <source>
        <dbReference type="SAM" id="MobiDB-lite"/>
    </source>
</evidence>
<evidence type="ECO:0000256" key="4">
    <source>
        <dbReference type="PROSITE-ProRule" id="PRU00267"/>
    </source>
</evidence>
<dbReference type="SMART" id="SM00398">
    <property type="entry name" value="HMG"/>
    <property type="match status" value="1"/>
</dbReference>
<comment type="caution">
    <text evidence="7">The sequence shown here is derived from an EMBL/GenBank/DDBJ whole genome shotgun (WGS) entry which is preliminary data.</text>
</comment>
<feature type="DNA-binding region" description="HMG box" evidence="4">
    <location>
        <begin position="29"/>
        <end position="97"/>
    </location>
</feature>
<reference evidence="7 8" key="1">
    <citation type="journal article" date="2018" name="G3 (Bethesda)">
        <title>Phylogenetic and Phylogenomic Definition of Rhizopus Species.</title>
        <authorList>
            <person name="Gryganskyi A.P."/>
            <person name="Golan J."/>
            <person name="Dolatabadi S."/>
            <person name="Mondo S."/>
            <person name="Robb S."/>
            <person name="Idnurm A."/>
            <person name="Muszewska A."/>
            <person name="Steczkiewicz K."/>
            <person name="Masonjones S."/>
            <person name="Liao H.L."/>
            <person name="Gajdeczka M.T."/>
            <person name="Anike F."/>
            <person name="Vuek A."/>
            <person name="Anishchenko I.M."/>
            <person name="Voigt K."/>
            <person name="de Hoog G.S."/>
            <person name="Smith M.E."/>
            <person name="Heitman J."/>
            <person name="Vilgalys R."/>
            <person name="Stajich J.E."/>
        </authorList>
    </citation>
    <scope>NUCLEOTIDE SEQUENCE [LARGE SCALE GENOMIC DNA]</scope>
    <source>
        <strain evidence="7 8">LSU 92-RS-03</strain>
    </source>
</reference>
<dbReference type="OrthoDB" id="1919336at2759"/>
<feature type="compositionally biased region" description="Basic and acidic residues" evidence="5">
    <location>
        <begin position="1"/>
        <end position="28"/>
    </location>
</feature>
<dbReference type="InterPro" id="IPR009071">
    <property type="entry name" value="HMG_box_dom"/>
</dbReference>
<keyword evidence="8" id="KW-1185">Reference proteome</keyword>
<dbReference type="SUPFAM" id="SSF47095">
    <property type="entry name" value="HMG-box"/>
    <property type="match status" value="1"/>
</dbReference>
<dbReference type="Gene3D" id="1.10.30.10">
    <property type="entry name" value="High mobility group box domain"/>
    <property type="match status" value="1"/>
</dbReference>